<protein>
    <submittedName>
        <fullName evidence="2">Bifunctional glycoside hydrolase 114/ polysaccharide deacetylase family protein</fullName>
    </submittedName>
</protein>
<keyword evidence="3" id="KW-1185">Reference proteome</keyword>
<dbReference type="PANTHER" id="PTHR35882:SF2">
    <property type="entry name" value="PELA"/>
    <property type="match status" value="1"/>
</dbReference>
<dbReference type="Pfam" id="PF03537">
    <property type="entry name" value="Glyco_hydro_114"/>
    <property type="match status" value="1"/>
</dbReference>
<accession>A0A974SSH5</accession>
<name>A0A974SSH5_9RHOO</name>
<dbReference type="PIRSF" id="PIRSF029570">
    <property type="entry name" value="UCP029570"/>
    <property type="match status" value="1"/>
</dbReference>
<dbReference type="GO" id="GO:0005975">
    <property type="term" value="P:carbohydrate metabolic process"/>
    <property type="evidence" value="ECO:0007669"/>
    <property type="project" value="InterPro"/>
</dbReference>
<dbReference type="InterPro" id="IPR017853">
    <property type="entry name" value="GH"/>
</dbReference>
<dbReference type="SUPFAM" id="SSF51445">
    <property type="entry name" value="(Trans)glycosidases"/>
    <property type="match status" value="1"/>
</dbReference>
<dbReference type="Gene3D" id="3.20.20.370">
    <property type="entry name" value="Glycoside hydrolase/deacetylase"/>
    <property type="match status" value="1"/>
</dbReference>
<reference evidence="2" key="1">
    <citation type="submission" date="2020-11" db="EMBL/GenBank/DDBJ databases">
        <title>Azospira restricta DSM 18626 genome sequence.</title>
        <authorList>
            <person name="Moe W.M."/>
        </authorList>
    </citation>
    <scope>NUCLEOTIDE SEQUENCE</scope>
    <source>
        <strain evidence="2">DSM 18626</strain>
    </source>
</reference>
<keyword evidence="2" id="KW-0378">Hydrolase</keyword>
<dbReference type="InterPro" id="IPR011330">
    <property type="entry name" value="Glyco_hydro/deAcase_b/a-brl"/>
</dbReference>
<evidence type="ECO:0000313" key="2">
    <source>
        <dbReference type="EMBL" id="QRJ65617.1"/>
    </source>
</evidence>
<evidence type="ECO:0000313" key="3">
    <source>
        <dbReference type="Proteomes" id="UP000663444"/>
    </source>
</evidence>
<dbReference type="KEGG" id="ares:IWH25_02965"/>
<organism evidence="2 3">
    <name type="scientific">Azospira restricta</name>
    <dbReference type="NCBI Taxonomy" id="404405"/>
    <lineage>
        <taxon>Bacteria</taxon>
        <taxon>Pseudomonadati</taxon>
        <taxon>Pseudomonadota</taxon>
        <taxon>Betaproteobacteria</taxon>
        <taxon>Rhodocyclales</taxon>
        <taxon>Rhodocyclaceae</taxon>
        <taxon>Azospira</taxon>
    </lineage>
</organism>
<proteinExistence type="predicted"/>
<sequence>MTSSRYDAKFLHSPPAKAATIRARPLPPRPPTVNRWLAALALLCLLLPAAGATQAPAVALFYGKDAPLAELKAFDIVVVDPDHGHDPQRYCKPYSELYAYVAVGEAHPGRGYFAAIPAAARLAENRDWGSLVVDLAHHGWPDFVAANIVGPLWERGYRGFFLDTLDSYRLAERFDEAAQQAGLVAVIETLHRRFPGIRLILNRGFEVVPKVRDKLQMVAAESLFRGWDAANKRYVDVRAEDRDWLLGQLRAVRDQYNLPVLAIDYVDAQDRALTRATAERIKALGIVPWVADAALGTFGIGQREVVPRRVLMLYDGREAPTVDLTALVRYAAMPINHLGYATDFHDLNRPLPDGPLTARYAGAVLWTNRDALRAPAFAGWLRRQIDAGLRVAVFGHFGFPLDAANARALGLAPVTPPAAPGKPTIAHQDPLFGFEEKPRPDRRALPPLRLAGDGGQPLLQLADAQGARYDAAAFTRWGGYVLDPYTVITLPGSEQARWIVDPFAFLQRALALPAMPVPDTTTENGRRLLFIHIDGDGYPSLAELPGTPIAGRALLEQVIEKYKLPTTMSVIEGEVAPHGLFPKLAAEMEETARRTFALPYVEIASHTYSHPFVWFRAERPAARADDAGYHLRIPGYTLDLAREITGSVDYIRTRLAPPGKPVRVLLWSGDAEPQANALRIAEDAGLLNLNGGNTVISRSNPSLTAVSPLGLAKGGVFQTYAPVMNENVFTNLWTGPFYGYERVIETFRLTGSPRRLKPINIYYHSYSASKQASLNALHKVYAWALAQSPHVVFASDFIRKARDFDGIVVARDGDGWRIRGDGELRTLRAPAALGRPDPGASLAVAGHAAGSEGHYVHLAGGDALLRFAETPAGRPYLHDANARLAAWQADGDGLRFVLQGHQPLDFALAGSRGCVTRADGRPLTPRRSDGDLQHFRLDHAAATIETRCRGR</sequence>
<evidence type="ECO:0000259" key="1">
    <source>
        <dbReference type="Pfam" id="PF03537"/>
    </source>
</evidence>
<dbReference type="InterPro" id="IPR004352">
    <property type="entry name" value="GH114_TIM-barrel"/>
</dbReference>
<gene>
    <name evidence="2" type="ORF">IWH25_02965</name>
</gene>
<dbReference type="EMBL" id="CP064781">
    <property type="protein sequence ID" value="QRJ65617.1"/>
    <property type="molecule type" value="Genomic_DNA"/>
</dbReference>
<dbReference type="GO" id="GO:0016787">
    <property type="term" value="F:hydrolase activity"/>
    <property type="evidence" value="ECO:0007669"/>
    <property type="project" value="UniProtKB-KW"/>
</dbReference>
<dbReference type="InterPro" id="IPR013785">
    <property type="entry name" value="Aldolase_TIM"/>
</dbReference>
<dbReference type="Proteomes" id="UP000663444">
    <property type="component" value="Chromosome"/>
</dbReference>
<dbReference type="Gene3D" id="3.20.20.70">
    <property type="entry name" value="Aldolase class I"/>
    <property type="match status" value="1"/>
</dbReference>
<feature type="domain" description="Glycoside-hydrolase family GH114 TIM-barrel" evidence="1">
    <location>
        <begin position="73"/>
        <end position="295"/>
    </location>
</feature>
<dbReference type="SUPFAM" id="SSF88713">
    <property type="entry name" value="Glycoside hydrolase/deacetylase"/>
    <property type="match status" value="1"/>
</dbReference>
<dbReference type="InterPro" id="IPR016925">
    <property type="entry name" value="UCP029570"/>
</dbReference>
<dbReference type="AlphaFoldDB" id="A0A974SSH5"/>
<dbReference type="PANTHER" id="PTHR35882">
    <property type="entry name" value="PELA"/>
    <property type="match status" value="1"/>
</dbReference>
<dbReference type="CDD" id="cd10922">
    <property type="entry name" value="CE4_PelA_like_C"/>
    <property type="match status" value="1"/>
</dbReference>